<dbReference type="EMBL" id="AOHZ01000019">
    <property type="protein sequence ID" value="ELY59989.1"/>
    <property type="molecule type" value="Genomic_DNA"/>
</dbReference>
<organism evidence="2 3">
    <name type="scientific">Natronolimnohabitans innermongolicus JCM 12255</name>
    <dbReference type="NCBI Taxonomy" id="1227499"/>
    <lineage>
        <taxon>Archaea</taxon>
        <taxon>Methanobacteriati</taxon>
        <taxon>Methanobacteriota</taxon>
        <taxon>Stenosarchaea group</taxon>
        <taxon>Halobacteria</taxon>
        <taxon>Halobacteriales</taxon>
        <taxon>Natrialbaceae</taxon>
        <taxon>Natronolimnohabitans</taxon>
    </lineage>
</organism>
<dbReference type="eggNOG" id="arCOG08931">
    <property type="taxonomic scope" value="Archaea"/>
</dbReference>
<accession>L9XE58</accession>
<sequence>MTTSFTDDDVDKRVETAGGDRVGVVTMTEPETAYVDLEAGAVDSIKATLDWEGDADDVVPIDAGDVQAVTEETIRLAGGDEPRRTDEDATDPVFDREPDAVTDERSGEPDGTAEATGDASEAATDADDAGDGRSGEAMEPETEEMDEAGAERHPESEEQPPEGDRTVTKDRGREEDR</sequence>
<dbReference type="AlphaFoldDB" id="L9XE58"/>
<feature type="compositionally biased region" description="Acidic residues" evidence="1">
    <location>
        <begin position="138"/>
        <end position="148"/>
    </location>
</feature>
<protein>
    <submittedName>
        <fullName evidence="2">Uncharacterized protein</fullName>
    </submittedName>
</protein>
<feature type="region of interest" description="Disordered" evidence="1">
    <location>
        <begin position="73"/>
        <end position="177"/>
    </location>
</feature>
<feature type="compositionally biased region" description="Low complexity" evidence="1">
    <location>
        <begin position="112"/>
        <end position="123"/>
    </location>
</feature>
<evidence type="ECO:0000256" key="1">
    <source>
        <dbReference type="SAM" id="MobiDB-lite"/>
    </source>
</evidence>
<dbReference type="OrthoDB" id="229248at2157"/>
<dbReference type="Proteomes" id="UP000011602">
    <property type="component" value="Unassembled WGS sequence"/>
</dbReference>
<dbReference type="RefSeq" id="WP_007258195.1">
    <property type="nucleotide sequence ID" value="NZ_AOHZ01000019.1"/>
</dbReference>
<gene>
    <name evidence="2" type="ORF">C493_04438</name>
</gene>
<keyword evidence="3" id="KW-1185">Reference proteome</keyword>
<dbReference type="STRING" id="1227499.C493_04438"/>
<evidence type="ECO:0000313" key="2">
    <source>
        <dbReference type="EMBL" id="ELY59989.1"/>
    </source>
</evidence>
<evidence type="ECO:0000313" key="3">
    <source>
        <dbReference type="Proteomes" id="UP000011602"/>
    </source>
</evidence>
<comment type="caution">
    <text evidence="2">The sequence shown here is derived from an EMBL/GenBank/DDBJ whole genome shotgun (WGS) entry which is preliminary data.</text>
</comment>
<reference evidence="2 3" key="1">
    <citation type="journal article" date="2014" name="PLoS Genet.">
        <title>Phylogenetically driven sequencing of extremely halophilic archaea reveals strategies for static and dynamic osmo-response.</title>
        <authorList>
            <person name="Becker E.A."/>
            <person name="Seitzer P.M."/>
            <person name="Tritt A."/>
            <person name="Larsen D."/>
            <person name="Krusor M."/>
            <person name="Yao A.I."/>
            <person name="Wu D."/>
            <person name="Madern D."/>
            <person name="Eisen J.A."/>
            <person name="Darling A.E."/>
            <person name="Facciotti M.T."/>
        </authorList>
    </citation>
    <scope>NUCLEOTIDE SEQUENCE [LARGE SCALE GENOMIC DNA]</scope>
    <source>
        <strain evidence="2 3">JCM 12255</strain>
    </source>
</reference>
<feature type="compositionally biased region" description="Basic and acidic residues" evidence="1">
    <location>
        <begin position="149"/>
        <end position="177"/>
    </location>
</feature>
<proteinExistence type="predicted"/>
<name>L9XE58_9EURY</name>
<feature type="compositionally biased region" description="Basic and acidic residues" evidence="1">
    <location>
        <begin position="73"/>
        <end position="108"/>
    </location>
</feature>